<dbReference type="WBParaSite" id="L893_g18218.t1">
    <property type="protein sequence ID" value="L893_g18218.t1"/>
    <property type="gene ID" value="L893_g18218"/>
</dbReference>
<sequence length="144" mass="16544">MFSSPSGLSCFRPRPLVNPELHNAPFTFDRQGRDGRHVEKLPAFGQEVAQVPQGRKGESREDHASEEDNREVREDYASEENRRLPRLLLSTPYDVLKEDMASENSYLFCALCEIKKIKQKGDKIKDEFIDIGQADIDSWAYDPQ</sequence>
<organism evidence="2 3">
    <name type="scientific">Steinernema glaseri</name>
    <dbReference type="NCBI Taxonomy" id="37863"/>
    <lineage>
        <taxon>Eukaryota</taxon>
        <taxon>Metazoa</taxon>
        <taxon>Ecdysozoa</taxon>
        <taxon>Nematoda</taxon>
        <taxon>Chromadorea</taxon>
        <taxon>Rhabditida</taxon>
        <taxon>Tylenchina</taxon>
        <taxon>Panagrolaimomorpha</taxon>
        <taxon>Strongyloidoidea</taxon>
        <taxon>Steinernematidae</taxon>
        <taxon>Steinernema</taxon>
    </lineage>
</organism>
<feature type="region of interest" description="Disordered" evidence="1">
    <location>
        <begin position="25"/>
        <end position="80"/>
    </location>
</feature>
<evidence type="ECO:0000313" key="2">
    <source>
        <dbReference type="Proteomes" id="UP000095287"/>
    </source>
</evidence>
<reference evidence="3" key="1">
    <citation type="submission" date="2016-11" db="UniProtKB">
        <authorList>
            <consortium name="WormBaseParasite"/>
        </authorList>
    </citation>
    <scope>IDENTIFICATION</scope>
</reference>
<feature type="compositionally biased region" description="Basic and acidic residues" evidence="1">
    <location>
        <begin position="55"/>
        <end position="80"/>
    </location>
</feature>
<accession>A0A1I7YPP8</accession>
<protein>
    <submittedName>
        <fullName evidence="3">Uncharacterized protein</fullName>
    </submittedName>
</protein>
<evidence type="ECO:0000256" key="1">
    <source>
        <dbReference type="SAM" id="MobiDB-lite"/>
    </source>
</evidence>
<evidence type="ECO:0000313" key="3">
    <source>
        <dbReference type="WBParaSite" id="L893_g18218.t1"/>
    </source>
</evidence>
<feature type="compositionally biased region" description="Basic and acidic residues" evidence="1">
    <location>
        <begin position="30"/>
        <end position="40"/>
    </location>
</feature>
<name>A0A1I7YPP8_9BILA</name>
<dbReference type="AlphaFoldDB" id="A0A1I7YPP8"/>
<keyword evidence="2" id="KW-1185">Reference proteome</keyword>
<proteinExistence type="predicted"/>
<dbReference type="Proteomes" id="UP000095287">
    <property type="component" value="Unplaced"/>
</dbReference>